<evidence type="ECO:0000313" key="2">
    <source>
        <dbReference type="EMBL" id="MFC6705426.1"/>
    </source>
</evidence>
<feature type="signal peptide" evidence="1">
    <location>
        <begin position="1"/>
        <end position="31"/>
    </location>
</feature>
<dbReference type="EMBL" id="JBHSWH010000001">
    <property type="protein sequence ID" value="MFC6705426.1"/>
    <property type="molecule type" value="Genomic_DNA"/>
</dbReference>
<reference evidence="3" key="1">
    <citation type="journal article" date="2019" name="Int. J. Syst. Evol. Microbiol.">
        <title>The Global Catalogue of Microorganisms (GCM) 10K type strain sequencing project: providing services to taxonomists for standard genome sequencing and annotation.</title>
        <authorList>
            <consortium name="The Broad Institute Genomics Platform"/>
            <consortium name="The Broad Institute Genome Sequencing Center for Infectious Disease"/>
            <person name="Wu L."/>
            <person name="Ma J."/>
        </authorList>
    </citation>
    <scope>NUCLEOTIDE SEQUENCE [LARGE SCALE GENOMIC DNA]</scope>
    <source>
        <strain evidence="3">CCUG 58127</strain>
    </source>
</reference>
<organism evidence="2 3">
    <name type="scientific">Flexivirga alba</name>
    <dbReference type="NCBI Taxonomy" id="702742"/>
    <lineage>
        <taxon>Bacteria</taxon>
        <taxon>Bacillati</taxon>
        <taxon>Actinomycetota</taxon>
        <taxon>Actinomycetes</taxon>
        <taxon>Micrococcales</taxon>
        <taxon>Dermacoccaceae</taxon>
        <taxon>Flexivirga</taxon>
    </lineage>
</organism>
<gene>
    <name evidence="2" type="ORF">ACFQDH_09145</name>
</gene>
<keyword evidence="3" id="KW-1185">Reference proteome</keyword>
<dbReference type="Proteomes" id="UP001596298">
    <property type="component" value="Unassembled WGS sequence"/>
</dbReference>
<comment type="caution">
    <text evidence="2">The sequence shown here is derived from an EMBL/GenBank/DDBJ whole genome shotgun (WGS) entry which is preliminary data.</text>
</comment>
<keyword evidence="1" id="KW-0732">Signal</keyword>
<accession>A0ABW2AF04</accession>
<dbReference type="RefSeq" id="WP_382400545.1">
    <property type="nucleotide sequence ID" value="NZ_JBHSWH010000001.1"/>
</dbReference>
<evidence type="ECO:0000313" key="3">
    <source>
        <dbReference type="Proteomes" id="UP001596298"/>
    </source>
</evidence>
<protein>
    <submittedName>
        <fullName evidence="2">Uncharacterized protein</fullName>
    </submittedName>
</protein>
<proteinExistence type="predicted"/>
<evidence type="ECO:0000256" key="1">
    <source>
        <dbReference type="SAM" id="SignalP"/>
    </source>
</evidence>
<feature type="chain" id="PRO_5047461776" evidence="1">
    <location>
        <begin position="32"/>
        <end position="59"/>
    </location>
</feature>
<sequence>MPTRPFHALVGIATAALITGSLLAPVGSAAAAPATAPVAAAANHLPFRASPPTPTILPG</sequence>
<name>A0ABW2AF04_9MICO</name>